<dbReference type="Proteomes" id="UP000516052">
    <property type="component" value="Chromosome"/>
</dbReference>
<dbReference type="EMBL" id="CP060828">
    <property type="protein sequence ID" value="QNP75009.1"/>
    <property type="molecule type" value="Genomic_DNA"/>
</dbReference>
<evidence type="ECO:0000256" key="1">
    <source>
        <dbReference type="SAM" id="MobiDB-lite"/>
    </source>
</evidence>
<evidence type="ECO:0000313" key="3">
    <source>
        <dbReference type="Proteomes" id="UP000516052"/>
    </source>
</evidence>
<protein>
    <submittedName>
        <fullName evidence="2">Uncharacterized protein</fullName>
    </submittedName>
</protein>
<organism evidence="2 3">
    <name type="scientific">Streptomyces roseirectus</name>
    <dbReference type="NCBI Taxonomy" id="2768066"/>
    <lineage>
        <taxon>Bacteria</taxon>
        <taxon>Bacillati</taxon>
        <taxon>Actinomycetota</taxon>
        <taxon>Actinomycetes</taxon>
        <taxon>Kitasatosporales</taxon>
        <taxon>Streptomycetaceae</taxon>
        <taxon>Streptomyces</taxon>
    </lineage>
</organism>
<keyword evidence="3" id="KW-1185">Reference proteome</keyword>
<gene>
    <name evidence="2" type="ORF">IAG44_40095</name>
</gene>
<accession>A0A7H0IQE3</accession>
<feature type="compositionally biased region" description="Low complexity" evidence="1">
    <location>
        <begin position="287"/>
        <end position="296"/>
    </location>
</feature>
<dbReference type="KEGG" id="sroi:IAG44_40095"/>
<reference evidence="2 3" key="1">
    <citation type="submission" date="2020-08" db="EMBL/GenBank/DDBJ databases">
        <title>A novel species.</title>
        <authorList>
            <person name="Gao J."/>
        </authorList>
    </citation>
    <scope>NUCLEOTIDE SEQUENCE [LARGE SCALE GENOMIC DNA]</scope>
    <source>
        <strain evidence="2 3">CRXT-G-22</strain>
    </source>
</reference>
<dbReference type="AlphaFoldDB" id="A0A7H0IQE3"/>
<sequence>MPAHRRCQDRAGRGADRVLPLDTARECFARLVSGPQPLSVDGRSFHGLPQRPVPLDELRGLLLRRGCPRLTRDAVWAQLVRRSRREGAVWTLACTGMALPALAGVVRRLGEGCAGEAFDVQAEVVSGFLDGLARVDVVRPRVLPRLRWAAYRQGFAARAQALDAPTPVAPGFWSTAPQPPWGHPDLVLARAVREGVVTRAEADLIGSTRLDDVTVAEWAQVHGVTPNAVYKTRRRAETRLVTFLLSEARDAALDDPVAVAALGAVPSASRVPARRHAVPARAGFSAGAVNSSSGVAKKGPDSGLLTCGSDIPAPPSTPVGEAE</sequence>
<evidence type="ECO:0000313" key="2">
    <source>
        <dbReference type="EMBL" id="QNP75009.1"/>
    </source>
</evidence>
<feature type="region of interest" description="Disordered" evidence="1">
    <location>
        <begin position="287"/>
        <end position="323"/>
    </location>
</feature>
<name>A0A7H0IQE3_9ACTN</name>
<proteinExistence type="predicted"/>